<dbReference type="Proteomes" id="UP001209878">
    <property type="component" value="Unassembled WGS sequence"/>
</dbReference>
<evidence type="ECO:0000313" key="3">
    <source>
        <dbReference type="Proteomes" id="UP001209878"/>
    </source>
</evidence>
<accession>A0AAD9UCX5</accession>
<protein>
    <submittedName>
        <fullName evidence="2">Uncharacterized protein</fullName>
    </submittedName>
</protein>
<comment type="caution">
    <text evidence="2">The sequence shown here is derived from an EMBL/GenBank/DDBJ whole genome shotgun (WGS) entry which is preliminary data.</text>
</comment>
<gene>
    <name evidence="2" type="ORF">NP493_252g00011</name>
</gene>
<feature type="region of interest" description="Disordered" evidence="1">
    <location>
        <begin position="227"/>
        <end position="249"/>
    </location>
</feature>
<feature type="compositionally biased region" description="Polar residues" evidence="1">
    <location>
        <begin position="237"/>
        <end position="247"/>
    </location>
</feature>
<organism evidence="2 3">
    <name type="scientific">Ridgeia piscesae</name>
    <name type="common">Tubeworm</name>
    <dbReference type="NCBI Taxonomy" id="27915"/>
    <lineage>
        <taxon>Eukaryota</taxon>
        <taxon>Metazoa</taxon>
        <taxon>Spiralia</taxon>
        <taxon>Lophotrochozoa</taxon>
        <taxon>Annelida</taxon>
        <taxon>Polychaeta</taxon>
        <taxon>Sedentaria</taxon>
        <taxon>Canalipalpata</taxon>
        <taxon>Sabellida</taxon>
        <taxon>Siboglinidae</taxon>
        <taxon>Ridgeia</taxon>
    </lineage>
</organism>
<name>A0AAD9UCX5_RIDPI</name>
<evidence type="ECO:0000313" key="2">
    <source>
        <dbReference type="EMBL" id="KAK2184788.1"/>
    </source>
</evidence>
<reference evidence="2" key="1">
    <citation type="journal article" date="2023" name="Mol. Biol. Evol.">
        <title>Third-Generation Sequencing Reveals the Adaptive Role of the Epigenome in Three Deep-Sea Polychaetes.</title>
        <authorList>
            <person name="Perez M."/>
            <person name="Aroh O."/>
            <person name="Sun Y."/>
            <person name="Lan Y."/>
            <person name="Juniper S.K."/>
            <person name="Young C.R."/>
            <person name="Angers B."/>
            <person name="Qian P.Y."/>
        </authorList>
    </citation>
    <scope>NUCLEOTIDE SEQUENCE</scope>
    <source>
        <strain evidence="2">R07B-5</strain>
    </source>
</reference>
<feature type="compositionally biased region" description="Basic and acidic residues" evidence="1">
    <location>
        <begin position="27"/>
        <end position="44"/>
    </location>
</feature>
<evidence type="ECO:0000256" key="1">
    <source>
        <dbReference type="SAM" id="MobiDB-lite"/>
    </source>
</evidence>
<keyword evidence="3" id="KW-1185">Reference proteome</keyword>
<feature type="region of interest" description="Disordered" evidence="1">
    <location>
        <begin position="1"/>
        <end position="44"/>
    </location>
</feature>
<dbReference type="AlphaFoldDB" id="A0AAD9UCX5"/>
<proteinExistence type="predicted"/>
<sequence>MIVNSTTHVGEKNRRKRCNKSPWPEALGRRNDKQQVDRKKRVTDPRETTLIDLRTRAEEYIRTTTADRTGRLAHLGDASIDSEWMPQQSKRMLDSVGSSLLKKRWRTTETEGRHPAVAKRMLDRVGSSLIRKRMLDSVGSSLLKRRMPQVKGSMLKKRMLDSIGSALLKRDDVTSTGNDVALNKRLLDSVGSSLLLKRQQGWNDYNTDDLWSKRIWHTSSLDRVGSSLLKRSDNGEDNNSPSDNGQWPRQLDEIMDGAIGRDTSTTLNHVKDA</sequence>
<dbReference type="EMBL" id="JAODUO010000252">
    <property type="protein sequence ID" value="KAK2184788.1"/>
    <property type="molecule type" value="Genomic_DNA"/>
</dbReference>